<gene>
    <name evidence="7" type="ORF">Zmor_022599</name>
</gene>
<feature type="domain" description="SLC26A/SulP transporter" evidence="6">
    <location>
        <begin position="53"/>
        <end position="380"/>
    </location>
</feature>
<comment type="subcellular location">
    <subcellularLocation>
        <location evidence="1">Membrane</location>
        <topology evidence="1">Multi-pass membrane protein</topology>
    </subcellularLocation>
</comment>
<reference evidence="7" key="1">
    <citation type="journal article" date="2023" name="G3 (Bethesda)">
        <title>Whole genome assemblies of Zophobas morio and Tenebrio molitor.</title>
        <authorList>
            <person name="Kaur S."/>
            <person name="Stinson S.A."/>
            <person name="diCenzo G.C."/>
        </authorList>
    </citation>
    <scope>NUCLEOTIDE SEQUENCE</scope>
    <source>
        <strain evidence="7">QUZm001</strain>
    </source>
</reference>
<accession>A0AA38HWX7</accession>
<evidence type="ECO:0000259" key="6">
    <source>
        <dbReference type="Pfam" id="PF00916"/>
    </source>
</evidence>
<evidence type="ECO:0000256" key="5">
    <source>
        <dbReference type="SAM" id="Phobius"/>
    </source>
</evidence>
<feature type="transmembrane region" description="Helical" evidence="5">
    <location>
        <begin position="345"/>
        <end position="363"/>
    </location>
</feature>
<sequence>MMGTKENAQLNCRTTNSVSVFPKRVLSKINYKKLVRQRLPITTWLPQYTFSTFVQDLIAGLTVAMVEIPQGIAYAAIAGLPPQYGLFSGLADGFIYAILGGCKDINVGPGSLLSLLIQSSVLQAGPQAAILLTFLSGVIVLALGIMQLGFLINFFSYPVITGFINSGVIQIFLGQVINILGLTSKSNGVIDNCSTIVNQIYETRKWDTILGVTSLVALLVLKGVGVFGTLHDRPDWSKRRNLLGKFIFGLYLARSAIILVIGTSIAYYFREDPPFKTAGQVADSFPTLQAPSFSTTFNGTYYSFGDLLSVFNITLMFIPLISILEELTLSKTFSKGKRIDGTQEMIAIGFCNLVGSFVGSMPVTGSFSRSTINHASGVKTV</sequence>
<protein>
    <recommendedName>
        <fullName evidence="6">SLC26A/SulP transporter domain-containing protein</fullName>
    </recommendedName>
</protein>
<dbReference type="GO" id="GO:0055085">
    <property type="term" value="P:transmembrane transport"/>
    <property type="evidence" value="ECO:0007669"/>
    <property type="project" value="InterPro"/>
</dbReference>
<feature type="transmembrane region" description="Helical" evidence="5">
    <location>
        <begin position="301"/>
        <end position="324"/>
    </location>
</feature>
<keyword evidence="2 5" id="KW-0812">Transmembrane</keyword>
<dbReference type="InterPro" id="IPR001902">
    <property type="entry name" value="SLC26A/SulP_fam"/>
</dbReference>
<proteinExistence type="predicted"/>
<dbReference type="PANTHER" id="PTHR11814">
    <property type="entry name" value="SULFATE TRANSPORTER"/>
    <property type="match status" value="1"/>
</dbReference>
<comment type="caution">
    <text evidence="7">The sequence shown here is derived from an EMBL/GenBank/DDBJ whole genome shotgun (WGS) entry which is preliminary data.</text>
</comment>
<dbReference type="EMBL" id="JALNTZ010000007">
    <property type="protein sequence ID" value="KAJ3644899.1"/>
    <property type="molecule type" value="Genomic_DNA"/>
</dbReference>
<evidence type="ECO:0000313" key="7">
    <source>
        <dbReference type="EMBL" id="KAJ3644899.1"/>
    </source>
</evidence>
<keyword evidence="8" id="KW-1185">Reference proteome</keyword>
<feature type="non-terminal residue" evidence="7">
    <location>
        <position position="1"/>
    </location>
</feature>
<feature type="transmembrane region" description="Helical" evidence="5">
    <location>
        <begin position="159"/>
        <end position="180"/>
    </location>
</feature>
<dbReference type="Proteomes" id="UP001168821">
    <property type="component" value="Unassembled WGS sequence"/>
</dbReference>
<evidence type="ECO:0000313" key="8">
    <source>
        <dbReference type="Proteomes" id="UP001168821"/>
    </source>
</evidence>
<evidence type="ECO:0000256" key="3">
    <source>
        <dbReference type="ARBA" id="ARBA00022989"/>
    </source>
</evidence>
<organism evidence="7 8">
    <name type="scientific">Zophobas morio</name>
    <dbReference type="NCBI Taxonomy" id="2755281"/>
    <lineage>
        <taxon>Eukaryota</taxon>
        <taxon>Metazoa</taxon>
        <taxon>Ecdysozoa</taxon>
        <taxon>Arthropoda</taxon>
        <taxon>Hexapoda</taxon>
        <taxon>Insecta</taxon>
        <taxon>Pterygota</taxon>
        <taxon>Neoptera</taxon>
        <taxon>Endopterygota</taxon>
        <taxon>Coleoptera</taxon>
        <taxon>Polyphaga</taxon>
        <taxon>Cucujiformia</taxon>
        <taxon>Tenebrionidae</taxon>
        <taxon>Zophobas</taxon>
    </lineage>
</organism>
<evidence type="ECO:0000256" key="2">
    <source>
        <dbReference type="ARBA" id="ARBA00022692"/>
    </source>
</evidence>
<dbReference type="InterPro" id="IPR011547">
    <property type="entry name" value="SLC26A/SulP_dom"/>
</dbReference>
<feature type="transmembrane region" description="Helical" evidence="5">
    <location>
        <begin position="128"/>
        <end position="152"/>
    </location>
</feature>
<dbReference type="Pfam" id="PF00916">
    <property type="entry name" value="Sulfate_transp"/>
    <property type="match status" value="1"/>
</dbReference>
<evidence type="ECO:0000256" key="4">
    <source>
        <dbReference type="ARBA" id="ARBA00023136"/>
    </source>
</evidence>
<keyword evidence="4 5" id="KW-0472">Membrane</keyword>
<dbReference type="GO" id="GO:0016020">
    <property type="term" value="C:membrane"/>
    <property type="evidence" value="ECO:0007669"/>
    <property type="project" value="UniProtKB-SubCell"/>
</dbReference>
<dbReference type="AlphaFoldDB" id="A0AA38HWX7"/>
<keyword evidence="3 5" id="KW-1133">Transmembrane helix</keyword>
<feature type="transmembrane region" description="Helical" evidence="5">
    <location>
        <begin position="242"/>
        <end position="269"/>
    </location>
</feature>
<evidence type="ECO:0000256" key="1">
    <source>
        <dbReference type="ARBA" id="ARBA00004141"/>
    </source>
</evidence>
<feature type="transmembrane region" description="Helical" evidence="5">
    <location>
        <begin position="209"/>
        <end position="230"/>
    </location>
</feature>
<name>A0AA38HWX7_9CUCU</name>